<dbReference type="NCBIfam" id="NF004412">
    <property type="entry name" value="PRK05759.1-3"/>
    <property type="match status" value="1"/>
</dbReference>
<name>A0ABW1JGP8_9ACTN</name>
<protein>
    <recommendedName>
        <fullName evidence="14">ATP synthase subunit b</fullName>
    </recommendedName>
    <alternativeName>
        <fullName evidence="14">ATP synthase F(0) sector subunit b</fullName>
    </alternativeName>
    <alternativeName>
        <fullName evidence="14">ATPase subunit I</fullName>
    </alternativeName>
    <alternativeName>
        <fullName evidence="14">F-type ATPase subunit b</fullName>
        <shortName evidence="14">F-ATPase subunit b</shortName>
    </alternativeName>
</protein>
<evidence type="ECO:0000256" key="5">
    <source>
        <dbReference type="ARBA" id="ARBA00022547"/>
    </source>
</evidence>
<evidence type="ECO:0000256" key="7">
    <source>
        <dbReference type="ARBA" id="ARBA00022781"/>
    </source>
</evidence>
<evidence type="ECO:0000313" key="18">
    <source>
        <dbReference type="Proteomes" id="UP001596189"/>
    </source>
</evidence>
<organism evidence="17 18">
    <name type="scientific">Angustibacter luteus</name>
    <dbReference type="NCBI Taxonomy" id="658456"/>
    <lineage>
        <taxon>Bacteria</taxon>
        <taxon>Bacillati</taxon>
        <taxon>Actinomycetota</taxon>
        <taxon>Actinomycetes</taxon>
        <taxon>Kineosporiales</taxon>
        <taxon>Kineosporiaceae</taxon>
    </lineage>
</organism>
<evidence type="ECO:0000256" key="2">
    <source>
        <dbReference type="ARBA" id="ARBA00005513"/>
    </source>
</evidence>
<keyword evidence="5 14" id="KW-0138">CF(0)</keyword>
<dbReference type="EMBL" id="JBHSRD010000004">
    <property type="protein sequence ID" value="MFC6008522.1"/>
    <property type="molecule type" value="Genomic_DNA"/>
</dbReference>
<keyword evidence="10 14" id="KW-0472">Membrane</keyword>
<keyword evidence="9 14" id="KW-0406">Ion transport</keyword>
<dbReference type="NCBIfam" id="TIGR01144">
    <property type="entry name" value="ATP_synt_b"/>
    <property type="match status" value="1"/>
</dbReference>
<evidence type="ECO:0000256" key="14">
    <source>
        <dbReference type="HAMAP-Rule" id="MF_01398"/>
    </source>
</evidence>
<dbReference type="HAMAP" id="MF_01398">
    <property type="entry name" value="ATP_synth_b_bprime"/>
    <property type="match status" value="1"/>
</dbReference>
<evidence type="ECO:0000256" key="16">
    <source>
        <dbReference type="SAM" id="Coils"/>
    </source>
</evidence>
<comment type="function">
    <text evidence="14">Component of the F(0) channel, it forms part of the peripheral stalk, linking F(1) to F(0).</text>
</comment>
<evidence type="ECO:0000256" key="9">
    <source>
        <dbReference type="ARBA" id="ARBA00023065"/>
    </source>
</evidence>
<keyword evidence="3 14" id="KW-0813">Transport</keyword>
<dbReference type="Gene3D" id="1.20.5.620">
    <property type="entry name" value="F1F0 ATP synthase subunit B, membrane domain"/>
    <property type="match status" value="1"/>
</dbReference>
<dbReference type="InterPro" id="IPR050059">
    <property type="entry name" value="ATP_synthase_B_chain"/>
</dbReference>
<dbReference type="CDD" id="cd06503">
    <property type="entry name" value="ATP-synt_Fo_b"/>
    <property type="match status" value="1"/>
</dbReference>
<dbReference type="SUPFAM" id="SSF81573">
    <property type="entry name" value="F1F0 ATP synthase subunit B, membrane domain"/>
    <property type="match status" value="1"/>
</dbReference>
<feature type="coiled-coil region" evidence="16">
    <location>
        <begin position="58"/>
        <end position="103"/>
    </location>
</feature>
<keyword evidence="4 14" id="KW-1003">Cell membrane</keyword>
<evidence type="ECO:0000256" key="3">
    <source>
        <dbReference type="ARBA" id="ARBA00022448"/>
    </source>
</evidence>
<dbReference type="InterPro" id="IPR005864">
    <property type="entry name" value="ATP_synth_F0_bsu_bac"/>
</dbReference>
<evidence type="ECO:0000313" key="17">
    <source>
        <dbReference type="EMBL" id="MFC6008522.1"/>
    </source>
</evidence>
<accession>A0ABW1JGP8</accession>
<dbReference type="InterPro" id="IPR002146">
    <property type="entry name" value="ATP_synth_b/b'su_bac/chlpt"/>
</dbReference>
<dbReference type="InterPro" id="IPR028987">
    <property type="entry name" value="ATP_synth_B-like_membr_sf"/>
</dbReference>
<gene>
    <name evidence="14" type="primary">atpF</name>
    <name evidence="17" type="ORF">ACFQDO_15395</name>
</gene>
<evidence type="ECO:0000256" key="11">
    <source>
        <dbReference type="ARBA" id="ARBA00023310"/>
    </source>
</evidence>
<evidence type="ECO:0000256" key="15">
    <source>
        <dbReference type="RuleBase" id="RU003848"/>
    </source>
</evidence>
<keyword evidence="7 14" id="KW-0375">Hydrogen ion transport</keyword>
<evidence type="ECO:0000256" key="13">
    <source>
        <dbReference type="ARBA" id="ARBA00025830"/>
    </source>
</evidence>
<proteinExistence type="inferred from homology"/>
<comment type="function">
    <text evidence="12 14">F(1)F(0) ATP synthase produces ATP from ADP in the presence of a proton or sodium gradient. F-type ATPases consist of two structural domains, F(1) containing the extramembraneous catalytic core and F(0) containing the membrane proton channel, linked together by a central stalk and a peripheral stalk. During catalysis, ATP synthesis in the catalytic domain of F(1) is coupled via a rotary mechanism of the central stalk subunits to proton translocation.</text>
</comment>
<dbReference type="PANTHER" id="PTHR33445:SF1">
    <property type="entry name" value="ATP SYNTHASE SUBUNIT B"/>
    <property type="match status" value="1"/>
</dbReference>
<keyword evidence="11 14" id="KW-0066">ATP synthesis</keyword>
<feature type="transmembrane region" description="Helical" evidence="14">
    <location>
        <begin position="28"/>
        <end position="47"/>
    </location>
</feature>
<evidence type="ECO:0000256" key="4">
    <source>
        <dbReference type="ARBA" id="ARBA00022475"/>
    </source>
</evidence>
<comment type="subcellular location">
    <subcellularLocation>
        <location evidence="1 14">Cell membrane</location>
        <topology evidence="1 14">Single-pass membrane protein</topology>
    </subcellularLocation>
</comment>
<dbReference type="Proteomes" id="UP001596189">
    <property type="component" value="Unassembled WGS sequence"/>
</dbReference>
<evidence type="ECO:0000256" key="1">
    <source>
        <dbReference type="ARBA" id="ARBA00004162"/>
    </source>
</evidence>
<evidence type="ECO:0000256" key="12">
    <source>
        <dbReference type="ARBA" id="ARBA00025198"/>
    </source>
</evidence>
<reference evidence="18" key="1">
    <citation type="journal article" date="2019" name="Int. J. Syst. Evol. Microbiol.">
        <title>The Global Catalogue of Microorganisms (GCM) 10K type strain sequencing project: providing services to taxonomists for standard genome sequencing and annotation.</title>
        <authorList>
            <consortium name="The Broad Institute Genomics Platform"/>
            <consortium name="The Broad Institute Genome Sequencing Center for Infectious Disease"/>
            <person name="Wu L."/>
            <person name="Ma J."/>
        </authorList>
    </citation>
    <scope>NUCLEOTIDE SEQUENCE [LARGE SCALE GENOMIC DNA]</scope>
    <source>
        <strain evidence="18">KACC 14249</strain>
    </source>
</reference>
<dbReference type="Pfam" id="PF00430">
    <property type="entry name" value="ATP-synt_B"/>
    <property type="match status" value="1"/>
</dbReference>
<comment type="similarity">
    <text evidence="2 14 15">Belongs to the ATPase B chain family.</text>
</comment>
<dbReference type="RefSeq" id="WP_345714781.1">
    <property type="nucleotide sequence ID" value="NZ_BAABFP010000002.1"/>
</dbReference>
<keyword evidence="18" id="KW-1185">Reference proteome</keyword>
<dbReference type="PANTHER" id="PTHR33445">
    <property type="entry name" value="ATP SYNTHASE SUBUNIT B', CHLOROPLASTIC"/>
    <property type="match status" value="1"/>
</dbReference>
<evidence type="ECO:0000256" key="10">
    <source>
        <dbReference type="ARBA" id="ARBA00023136"/>
    </source>
</evidence>
<evidence type="ECO:0000256" key="6">
    <source>
        <dbReference type="ARBA" id="ARBA00022692"/>
    </source>
</evidence>
<evidence type="ECO:0000256" key="8">
    <source>
        <dbReference type="ARBA" id="ARBA00022989"/>
    </source>
</evidence>
<keyword evidence="8 14" id="KW-1133">Transmembrane helix</keyword>
<keyword evidence="6 14" id="KW-0812">Transmembrane</keyword>
<comment type="subunit">
    <text evidence="13 14">F-type ATPases have 2 components, F(1) - the catalytic core - and F(0) - the membrane proton channel. F(1) has five subunits: alpha(3), beta(3), gamma(1), delta(1), epsilon(1). F(0) has three main subunits: a(1), b(2) and c(10-14). The alpha and beta chains form an alternating ring which encloses part of the gamma chain. F(1) is attached to F(0) by a central stalk formed by the gamma and epsilon chains, while a peripheral stalk is formed by the delta and b chains.</text>
</comment>
<sequence>MHLATILAAEEEGGWANAYPIIPHPGELIFGIIAFVILYLVVAKKVVPRLEAMYTERAAAIEGQIEEADKANAEAAELLEQYKAQLAESRAEASSIREEARAEGAQILAELKAQAQAESERITTSAKAQIAAERQQAVISLRAEVGTLATELASRVVGESLEDEARQRRTVERFLAELEAGDIEPVSAVTGADAATEQES</sequence>
<keyword evidence="16" id="KW-0175">Coiled coil</keyword>
<comment type="caution">
    <text evidence="17">The sequence shown here is derived from an EMBL/GenBank/DDBJ whole genome shotgun (WGS) entry which is preliminary data.</text>
</comment>